<dbReference type="InterPro" id="IPR019650">
    <property type="entry name" value="DUF2513"/>
</dbReference>
<dbReference type="Pfam" id="PF10711">
    <property type="entry name" value="DUF2513"/>
    <property type="match status" value="1"/>
</dbReference>
<protein>
    <submittedName>
        <fullName evidence="1">DUF2513 domain-containing protein</fullName>
    </submittedName>
</protein>
<reference evidence="1" key="1">
    <citation type="submission" date="2021-02" db="EMBL/GenBank/DDBJ databases">
        <title>cfr and optrA-positive Staphylococcus spp.</title>
        <authorList>
            <person name="Chen L."/>
        </authorList>
    </citation>
    <scope>NUCLEOTIDE SEQUENCE</scope>
    <source>
        <strain evidence="1">GDQ20D70P</strain>
    </source>
</reference>
<evidence type="ECO:0000313" key="2">
    <source>
        <dbReference type="Proteomes" id="UP000640299"/>
    </source>
</evidence>
<organism evidence="1 2">
    <name type="scientific">Mammaliicoccus sciuri</name>
    <name type="common">Staphylococcus sciuri</name>
    <dbReference type="NCBI Taxonomy" id="1296"/>
    <lineage>
        <taxon>Bacteria</taxon>
        <taxon>Bacillati</taxon>
        <taxon>Bacillota</taxon>
        <taxon>Bacilli</taxon>
        <taxon>Bacillales</taxon>
        <taxon>Staphylococcaceae</taxon>
        <taxon>Mammaliicoccus</taxon>
    </lineage>
</organism>
<evidence type="ECO:0000313" key="1">
    <source>
        <dbReference type="EMBL" id="QRN90283.1"/>
    </source>
</evidence>
<dbReference type="RefSeq" id="WP_107617182.1">
    <property type="nucleotide sequence ID" value="NZ_CP069389.1"/>
</dbReference>
<name>A0AB37HJC1_MAMSC</name>
<accession>A0AB37HJC1</accession>
<dbReference type="Proteomes" id="UP000640299">
    <property type="component" value="Chromosome"/>
</dbReference>
<dbReference type="EMBL" id="CP069389">
    <property type="protein sequence ID" value="QRN90283.1"/>
    <property type="molecule type" value="Genomic_DNA"/>
</dbReference>
<proteinExistence type="predicted"/>
<gene>
    <name evidence="1" type="ORF">JRU67_09440</name>
</gene>
<sequence>MELNQDCIRDILLTIEGMNYTLEGLTKEKFEKTDRMQKYDSIQILYTLKRLFDAGFIKVLFAKGEAFYAFYNVHSMTYEGHQLLDSIRDDIIWSETKKRASKVSSVSIPVLQNIATSVMNKYLGLD</sequence>
<dbReference type="AlphaFoldDB" id="A0AB37HJC1"/>